<reference evidence="2" key="2">
    <citation type="submission" date="2019-01" db="UniProtKB">
        <authorList>
            <consortium name="EnsemblPlants"/>
        </authorList>
    </citation>
    <scope>IDENTIFICATION</scope>
    <source>
        <strain evidence="2">cv. Heinz 1706</strain>
    </source>
</reference>
<dbReference type="Proteomes" id="UP000004994">
    <property type="component" value="Chromosome 4"/>
</dbReference>
<reference evidence="2" key="1">
    <citation type="journal article" date="2012" name="Nature">
        <title>The tomato genome sequence provides insights into fleshy fruit evolution.</title>
        <authorList>
            <consortium name="Tomato Genome Consortium"/>
        </authorList>
    </citation>
    <scope>NUCLEOTIDE SEQUENCE [LARGE SCALE GENOMIC DNA]</scope>
    <source>
        <strain evidence="2">cv. Heinz 1706</strain>
    </source>
</reference>
<dbReference type="STRING" id="4081.A0A3Q7G1W2"/>
<dbReference type="Pfam" id="PF07727">
    <property type="entry name" value="RVT_2"/>
    <property type="match status" value="1"/>
</dbReference>
<protein>
    <recommendedName>
        <fullName evidence="1">Reverse transcriptase Ty1/copia-type domain-containing protein</fullName>
    </recommendedName>
</protein>
<organism evidence="2">
    <name type="scientific">Solanum lycopersicum</name>
    <name type="common">Tomato</name>
    <name type="synonym">Lycopersicon esculentum</name>
    <dbReference type="NCBI Taxonomy" id="4081"/>
    <lineage>
        <taxon>Eukaryota</taxon>
        <taxon>Viridiplantae</taxon>
        <taxon>Streptophyta</taxon>
        <taxon>Embryophyta</taxon>
        <taxon>Tracheophyta</taxon>
        <taxon>Spermatophyta</taxon>
        <taxon>Magnoliopsida</taxon>
        <taxon>eudicotyledons</taxon>
        <taxon>Gunneridae</taxon>
        <taxon>Pentapetalae</taxon>
        <taxon>asterids</taxon>
        <taxon>lamiids</taxon>
        <taxon>Solanales</taxon>
        <taxon>Solanaceae</taxon>
        <taxon>Solanoideae</taxon>
        <taxon>Solaneae</taxon>
        <taxon>Solanum</taxon>
        <taxon>Solanum subgen. Lycopersicon</taxon>
    </lineage>
</organism>
<name>A0A3Q7G1W2_SOLLC</name>
<dbReference type="AlphaFoldDB" id="A0A3Q7G1W2"/>
<keyword evidence="3" id="KW-1185">Reference proteome</keyword>
<dbReference type="PaxDb" id="4081-Solyc01g056860.1.1"/>
<dbReference type="InParanoid" id="A0A3Q7G1W2"/>
<proteinExistence type="predicted"/>
<feature type="domain" description="Reverse transcriptase Ty1/copia-type" evidence="1">
    <location>
        <begin position="1"/>
        <end position="74"/>
    </location>
</feature>
<sequence>MLIVDKNTSKIDEVKKKLCKSFSMKDLGHSKQNFCMRIARLRDERNIYLSQKKYIERVLDYFNMKNAKPVSTPLDGHKKLRKKMCPTFWDEKESMTKDSYYSIVGSLIWCCQQISRQSRKRALGSCEVNTQKCVALSTTEAEYIAATESDKEMI</sequence>
<accession>A0A3Q7G1W2</accession>
<evidence type="ECO:0000313" key="2">
    <source>
        <dbReference type="EnsemblPlants" id="Solyc04g024975.1.1"/>
    </source>
</evidence>
<evidence type="ECO:0000313" key="3">
    <source>
        <dbReference type="Proteomes" id="UP000004994"/>
    </source>
</evidence>
<dbReference type="EnsemblPlants" id="Solyc04g024975.1.1">
    <property type="protein sequence ID" value="Solyc04g024975.1.1"/>
    <property type="gene ID" value="Solyc04g024975.1"/>
</dbReference>
<dbReference type="Gramene" id="Solyc04g024975.1.1">
    <property type="protein sequence ID" value="Solyc04g024975.1.1"/>
    <property type="gene ID" value="Solyc04g024975.1"/>
</dbReference>
<dbReference type="InterPro" id="IPR013103">
    <property type="entry name" value="RVT_2"/>
</dbReference>
<evidence type="ECO:0000259" key="1">
    <source>
        <dbReference type="Pfam" id="PF07727"/>
    </source>
</evidence>